<evidence type="ECO:0000256" key="1">
    <source>
        <dbReference type="SAM" id="SignalP"/>
    </source>
</evidence>
<sequence length="775" mass="83389">MSCQIRYGLLLLLIAFNTALQASIDIRSASPINSSSESVSYITRISDCRNLIAIRVGDPSSFETISPSEAAPISNNPSACEVPFKITGSGKFEPNVSTTDTTGEVQDYSEIFSVENTRPTMVVSRLAITELEGNQFLDIVLEVADNIDISFVSMEAVGVRASILRSSGGVVEKAKQQAFAHSEGVLRRYPNTDNQVEFSFRIPVTTSLDADAIAHDTVVLLDAYAIDASGNQMSLSEILFVGDDVQENVESMSVAPSTILFSNALEEAVLIPTLDYQFRGPTPVPGAGQGISYASSDPDTVYVGDDGRVYPLKETIGPVDIVVTYPGVEPVTIPVSVDFTKVLTGVELDGIEAGEPLILESLNSFFSIPPLLAVFDDGSKAPLNVSRTVTVELSDSAEGILEFVEGKGFRVLLAISEAAPLQVKISLSDYAGIEAIVDIIAIDAKPSVELDVPDQVEVDSTLTILAETEDDVGVEKVVFFVNGEVAGSREVPPYALELPVSELLLGQTLVLRAHVFDTSGQETESEVVSVTVVDQQTDNIPEFNFEKPSENTRIVENTSYQLAVSHNLGIIPDNATRSGIAYVEFFADGIKVGESYYPTFDKRISSEGPELTELFEVWQAQISAPGISTTQTTLSLSARIHNGKEQFRDSNVKLVKLVENTPPIASIMSPAADSIATVGQTVTIDVQVTDDTLAMGTQIELLVDGQITASRFITEAETSVSGSSKASIRTETFELPIVEEQIGSNIEIEARVTDFHQERSKSEAVRIIVKADQGK</sequence>
<evidence type="ECO:0000313" key="2">
    <source>
        <dbReference type="EMBL" id="ARU56628.1"/>
    </source>
</evidence>
<gene>
    <name evidence="2" type="ORF">OLMES_2578</name>
</gene>
<dbReference type="EMBL" id="CP021425">
    <property type="protein sequence ID" value="ARU56628.1"/>
    <property type="molecule type" value="Genomic_DNA"/>
</dbReference>
<feature type="signal peptide" evidence="1">
    <location>
        <begin position="1"/>
        <end position="22"/>
    </location>
</feature>
<name>A0A1Y0I804_9GAMM</name>
<proteinExistence type="predicted"/>
<feature type="chain" id="PRO_5013005279" evidence="1">
    <location>
        <begin position="23"/>
        <end position="775"/>
    </location>
</feature>
<keyword evidence="3" id="KW-1185">Reference proteome</keyword>
<dbReference type="InterPro" id="IPR013783">
    <property type="entry name" value="Ig-like_fold"/>
</dbReference>
<dbReference type="Proteomes" id="UP000196027">
    <property type="component" value="Chromosome"/>
</dbReference>
<dbReference type="RefSeq" id="WP_157678288.1">
    <property type="nucleotide sequence ID" value="NZ_CP021425.1"/>
</dbReference>
<dbReference type="KEGG" id="ome:OLMES_2578"/>
<dbReference type="Gene3D" id="2.60.40.10">
    <property type="entry name" value="Immunoglobulins"/>
    <property type="match status" value="2"/>
</dbReference>
<dbReference type="AlphaFoldDB" id="A0A1Y0I804"/>
<protein>
    <submittedName>
        <fullName evidence="2">Uncharacterized protein</fullName>
    </submittedName>
</protein>
<dbReference type="Pfam" id="PF17957">
    <property type="entry name" value="Big_7"/>
    <property type="match status" value="1"/>
</dbReference>
<dbReference type="OrthoDB" id="6721831at2"/>
<evidence type="ECO:0000313" key="3">
    <source>
        <dbReference type="Proteomes" id="UP000196027"/>
    </source>
</evidence>
<reference evidence="2 3" key="1">
    <citation type="submission" date="2017-05" db="EMBL/GenBank/DDBJ databases">
        <title>Genomic insights into alkan degradation activity of Oleiphilus messinensis.</title>
        <authorList>
            <person name="Kozyavkin S.A."/>
            <person name="Slesarev A.I."/>
            <person name="Golyshin P.N."/>
            <person name="Korzhenkov A."/>
            <person name="Golyshina O.N."/>
            <person name="Toshchakov S.V."/>
        </authorList>
    </citation>
    <scope>NUCLEOTIDE SEQUENCE [LARGE SCALE GENOMIC DNA]</scope>
    <source>
        <strain evidence="2 3">ME102</strain>
    </source>
</reference>
<organism evidence="2 3">
    <name type="scientific">Oleiphilus messinensis</name>
    <dbReference type="NCBI Taxonomy" id="141451"/>
    <lineage>
        <taxon>Bacteria</taxon>
        <taxon>Pseudomonadati</taxon>
        <taxon>Pseudomonadota</taxon>
        <taxon>Gammaproteobacteria</taxon>
        <taxon>Oceanospirillales</taxon>
        <taxon>Oleiphilaceae</taxon>
        <taxon>Oleiphilus</taxon>
    </lineage>
</organism>
<accession>A0A1Y0I804</accession>
<keyword evidence="1" id="KW-0732">Signal</keyword>